<dbReference type="PANTHER" id="PTHR11579">
    <property type="entry name" value="PROTEIN-L-ISOASPARTATE O-METHYLTRANSFERASE"/>
    <property type="match status" value="1"/>
</dbReference>
<evidence type="ECO:0000256" key="4">
    <source>
        <dbReference type="ARBA" id="ARBA00013346"/>
    </source>
</evidence>
<dbReference type="GO" id="GO:0005737">
    <property type="term" value="C:cytoplasm"/>
    <property type="evidence" value="ECO:0007669"/>
    <property type="project" value="UniProtKB-SubCell"/>
</dbReference>
<dbReference type="GO" id="GO:0032259">
    <property type="term" value="P:methylation"/>
    <property type="evidence" value="ECO:0007669"/>
    <property type="project" value="UniProtKB-KW"/>
</dbReference>
<evidence type="ECO:0000313" key="12">
    <source>
        <dbReference type="EMBL" id="APU17585.1"/>
    </source>
</evidence>
<reference evidence="13" key="1">
    <citation type="submission" date="2016-06" db="EMBL/GenBank/DDBJ databases">
        <title>Complete genome sequence of Actinoalloteichus fjordicus DSM 46855 (=ADI127-17), type strain of the new species Actinoalloteichus fjordicus.</title>
        <authorList>
            <person name="Ruckert C."/>
            <person name="Nouioui I."/>
            <person name="Willmese J."/>
            <person name="van Wezel G."/>
            <person name="Klenk H.-P."/>
            <person name="Kalinowski J."/>
            <person name="Zotchev S.B."/>
        </authorList>
    </citation>
    <scope>NUCLEOTIDE SEQUENCE [LARGE SCALE GENOMIC DNA]</scope>
    <source>
        <strain evidence="13">ADI127-7</strain>
    </source>
</reference>
<dbReference type="Gene3D" id="3.40.50.150">
    <property type="entry name" value="Vaccinia Virus protein VP39"/>
    <property type="match status" value="1"/>
</dbReference>
<evidence type="ECO:0000256" key="5">
    <source>
        <dbReference type="ARBA" id="ARBA00022490"/>
    </source>
</evidence>
<evidence type="ECO:0000256" key="6">
    <source>
        <dbReference type="ARBA" id="ARBA00022603"/>
    </source>
</evidence>
<dbReference type="SUPFAM" id="SSF53335">
    <property type="entry name" value="S-adenosyl-L-methionine-dependent methyltransferases"/>
    <property type="match status" value="1"/>
</dbReference>
<evidence type="ECO:0000256" key="8">
    <source>
        <dbReference type="ARBA" id="ARBA00022691"/>
    </source>
</evidence>
<dbReference type="PANTHER" id="PTHR11579:SF0">
    <property type="entry name" value="PROTEIN-L-ISOASPARTATE(D-ASPARTATE) O-METHYLTRANSFERASE"/>
    <property type="match status" value="1"/>
</dbReference>
<dbReference type="KEGG" id="acad:UA74_27920"/>
<evidence type="ECO:0000256" key="10">
    <source>
        <dbReference type="ARBA" id="ARBA00031323"/>
    </source>
</evidence>
<dbReference type="InterPro" id="IPR029063">
    <property type="entry name" value="SAM-dependent_MTases_sf"/>
</dbReference>
<accession>A0AAC9PUZ7</accession>
<comment type="similarity">
    <text evidence="2">Belongs to the methyltransferase superfamily. L-isoaspartyl/D-aspartyl protein methyltransferase family.</text>
</comment>
<evidence type="ECO:0000256" key="7">
    <source>
        <dbReference type="ARBA" id="ARBA00022679"/>
    </source>
</evidence>
<dbReference type="EMBL" id="CP016076">
    <property type="protein sequence ID" value="APU17585.1"/>
    <property type="molecule type" value="Genomic_DNA"/>
</dbReference>
<dbReference type="InterPro" id="IPR000682">
    <property type="entry name" value="PCMT"/>
</dbReference>
<proteinExistence type="inferred from homology"/>
<evidence type="ECO:0000256" key="9">
    <source>
        <dbReference type="ARBA" id="ARBA00030757"/>
    </source>
</evidence>
<dbReference type="Pfam" id="PF01135">
    <property type="entry name" value="PCMT"/>
    <property type="match status" value="1"/>
</dbReference>
<dbReference type="EC" id="2.1.1.77" evidence="3"/>
<dbReference type="PROSITE" id="PS01279">
    <property type="entry name" value="PCMT"/>
    <property type="match status" value="1"/>
</dbReference>
<dbReference type="RefSeq" id="WP_075765788.1">
    <property type="nucleotide sequence ID" value="NZ_CP016076.1"/>
</dbReference>
<gene>
    <name evidence="12" type="ORF">UA74_27920</name>
</gene>
<evidence type="ECO:0000256" key="3">
    <source>
        <dbReference type="ARBA" id="ARBA00011890"/>
    </source>
</evidence>
<dbReference type="AlphaFoldDB" id="A0AAC9PUZ7"/>
<evidence type="ECO:0000256" key="2">
    <source>
        <dbReference type="ARBA" id="ARBA00005369"/>
    </source>
</evidence>
<evidence type="ECO:0000256" key="11">
    <source>
        <dbReference type="ARBA" id="ARBA00031350"/>
    </source>
</evidence>
<keyword evidence="13" id="KW-1185">Reference proteome</keyword>
<dbReference type="Proteomes" id="UP000185511">
    <property type="component" value="Chromosome"/>
</dbReference>
<keyword evidence="8" id="KW-0949">S-adenosyl-L-methionine</keyword>
<protein>
    <recommendedName>
        <fullName evidence="4">Protein-L-isoaspartate O-methyltransferase</fullName>
        <ecNumber evidence="3">2.1.1.77</ecNumber>
    </recommendedName>
    <alternativeName>
        <fullName evidence="11">L-isoaspartyl protein carboxyl methyltransferase</fullName>
    </alternativeName>
    <alternativeName>
        <fullName evidence="9">Protein L-isoaspartyl methyltransferase</fullName>
    </alternativeName>
    <alternativeName>
        <fullName evidence="10">Protein-beta-aspartate methyltransferase</fullName>
    </alternativeName>
</protein>
<keyword evidence="5" id="KW-0963">Cytoplasm</keyword>
<evidence type="ECO:0000256" key="1">
    <source>
        <dbReference type="ARBA" id="ARBA00004496"/>
    </source>
</evidence>
<keyword evidence="6" id="KW-0489">Methyltransferase</keyword>
<keyword evidence="7" id="KW-0808">Transferase</keyword>
<sequence>MTPPALEWRQSARRLAARLWESDVLHDDGVRAAIEATPRHVFVPRFFVQEPTGAWVASDQRTPGYLDEVYRDRPLVTTLGELSDGQRVTVSSSTTPGLMVRMIEALELDDASRVLEIGTGTGYNAALLTRLLGARQVFSLDVAAELIEAARSRLARLGLTPTLLAADGAAGLPDHAPYDRIIATCSVRRVPWSWADQTRPGGLVLADLKPALHAGSLVALRRQEDRLEGRFLPRWAAFMAMRGAAAPAEIVEVRRGEEGARGTTSLGSDPASELVPWFLVQAELPRIVATGLRGRAPDGRPSWATVAAEDGSWCEVAMQADGTGSRVTRQGGPVRIWDRFERVVCEWENLGRPGWGRFGLTVRPDGSHIVWLDEPASPHRRVLPPTE</sequence>
<dbReference type="CDD" id="cd02440">
    <property type="entry name" value="AdoMet_MTases"/>
    <property type="match status" value="1"/>
</dbReference>
<dbReference type="GO" id="GO:0004719">
    <property type="term" value="F:protein-L-isoaspartate (D-aspartate) O-methyltransferase activity"/>
    <property type="evidence" value="ECO:0007669"/>
    <property type="project" value="UniProtKB-EC"/>
</dbReference>
<evidence type="ECO:0000313" key="13">
    <source>
        <dbReference type="Proteomes" id="UP000185511"/>
    </source>
</evidence>
<organism evidence="12 13">
    <name type="scientific">Actinoalloteichus fjordicus</name>
    <dbReference type="NCBI Taxonomy" id="1612552"/>
    <lineage>
        <taxon>Bacteria</taxon>
        <taxon>Bacillati</taxon>
        <taxon>Actinomycetota</taxon>
        <taxon>Actinomycetes</taxon>
        <taxon>Pseudonocardiales</taxon>
        <taxon>Pseudonocardiaceae</taxon>
        <taxon>Actinoalloteichus</taxon>
    </lineage>
</organism>
<name>A0AAC9PUZ7_9PSEU</name>
<comment type="subcellular location">
    <subcellularLocation>
        <location evidence="1">Cytoplasm</location>
    </subcellularLocation>
</comment>